<evidence type="ECO:0000313" key="13">
    <source>
        <dbReference type="EMBL" id="CDW86378.1"/>
    </source>
</evidence>
<keyword evidence="4" id="KW-0479">Metal-binding</keyword>
<evidence type="ECO:0000313" key="14">
    <source>
        <dbReference type="Proteomes" id="UP000039865"/>
    </source>
</evidence>
<protein>
    <submittedName>
        <fullName evidence="13">Ring finger membrane protein</fullName>
    </submittedName>
</protein>
<evidence type="ECO:0000256" key="8">
    <source>
        <dbReference type="ARBA" id="ARBA00022989"/>
    </source>
</evidence>
<name>A0A078B025_STYLE</name>
<keyword evidence="14" id="KW-1185">Reference proteome</keyword>
<feature type="domain" description="RING-CH-type" evidence="12">
    <location>
        <begin position="46"/>
        <end position="107"/>
    </location>
</feature>
<evidence type="ECO:0000256" key="11">
    <source>
        <dbReference type="SAM" id="Phobius"/>
    </source>
</evidence>
<dbReference type="GO" id="GO:0008270">
    <property type="term" value="F:zinc ion binding"/>
    <property type="evidence" value="ECO:0007669"/>
    <property type="project" value="UniProtKB-KW"/>
</dbReference>
<evidence type="ECO:0000259" key="12">
    <source>
        <dbReference type="PROSITE" id="PS51292"/>
    </source>
</evidence>
<dbReference type="InParanoid" id="A0A078B025"/>
<gene>
    <name evidence="13" type="primary">Contig17074.g18196</name>
    <name evidence="13" type="ORF">STYLEM_15472</name>
</gene>
<keyword evidence="6" id="KW-0833">Ubl conjugation pathway</keyword>
<feature type="region of interest" description="Disordered" evidence="10">
    <location>
        <begin position="1"/>
        <end position="39"/>
    </location>
</feature>
<evidence type="ECO:0000256" key="1">
    <source>
        <dbReference type="ARBA" id="ARBA00004141"/>
    </source>
</evidence>
<keyword evidence="7" id="KW-0862">Zinc</keyword>
<dbReference type="Proteomes" id="UP000039865">
    <property type="component" value="Unassembled WGS sequence"/>
</dbReference>
<keyword evidence="9 11" id="KW-0472">Membrane</keyword>
<dbReference type="GO" id="GO:0016740">
    <property type="term" value="F:transferase activity"/>
    <property type="evidence" value="ECO:0007669"/>
    <property type="project" value="UniProtKB-KW"/>
</dbReference>
<feature type="transmembrane region" description="Helical" evidence="11">
    <location>
        <begin position="134"/>
        <end position="155"/>
    </location>
</feature>
<dbReference type="SUPFAM" id="SSF57850">
    <property type="entry name" value="RING/U-box"/>
    <property type="match status" value="1"/>
</dbReference>
<accession>A0A078B025</accession>
<dbReference type="InterPro" id="IPR013083">
    <property type="entry name" value="Znf_RING/FYVE/PHD"/>
</dbReference>
<feature type="transmembrane region" description="Helical" evidence="11">
    <location>
        <begin position="197"/>
        <end position="218"/>
    </location>
</feature>
<dbReference type="SMART" id="SM00744">
    <property type="entry name" value="RINGv"/>
    <property type="match status" value="1"/>
</dbReference>
<reference evidence="13 14" key="1">
    <citation type="submission" date="2014-06" db="EMBL/GenBank/DDBJ databases">
        <authorList>
            <person name="Swart Estienne"/>
        </authorList>
    </citation>
    <scope>NUCLEOTIDE SEQUENCE [LARGE SCALE GENOMIC DNA]</scope>
    <source>
        <strain evidence="13 14">130c</strain>
    </source>
</reference>
<dbReference type="PANTHER" id="PTHR46065:SF3">
    <property type="entry name" value="FI20425P1"/>
    <property type="match status" value="1"/>
</dbReference>
<dbReference type="PANTHER" id="PTHR46065">
    <property type="entry name" value="E3 UBIQUITIN-PROTEIN LIGASE MARCH 2/3 FAMILY MEMBER"/>
    <property type="match status" value="1"/>
</dbReference>
<evidence type="ECO:0000256" key="2">
    <source>
        <dbReference type="ARBA" id="ARBA00022679"/>
    </source>
</evidence>
<evidence type="ECO:0000256" key="9">
    <source>
        <dbReference type="ARBA" id="ARBA00023136"/>
    </source>
</evidence>
<evidence type="ECO:0000256" key="5">
    <source>
        <dbReference type="ARBA" id="ARBA00022771"/>
    </source>
</evidence>
<keyword evidence="8 11" id="KW-1133">Transmembrane helix</keyword>
<keyword evidence="5" id="KW-0863">Zinc-finger</keyword>
<keyword evidence="2" id="KW-0808">Transferase</keyword>
<dbReference type="InterPro" id="IPR011016">
    <property type="entry name" value="Znf_RING-CH"/>
</dbReference>
<evidence type="ECO:0000256" key="7">
    <source>
        <dbReference type="ARBA" id="ARBA00022833"/>
    </source>
</evidence>
<evidence type="ECO:0000256" key="10">
    <source>
        <dbReference type="SAM" id="MobiDB-lite"/>
    </source>
</evidence>
<evidence type="ECO:0000256" key="6">
    <source>
        <dbReference type="ARBA" id="ARBA00022786"/>
    </source>
</evidence>
<comment type="subcellular location">
    <subcellularLocation>
        <location evidence="1">Membrane</location>
        <topology evidence="1">Multi-pass membrane protein</topology>
    </subcellularLocation>
</comment>
<evidence type="ECO:0000256" key="3">
    <source>
        <dbReference type="ARBA" id="ARBA00022692"/>
    </source>
</evidence>
<dbReference type="EMBL" id="CCKQ01014594">
    <property type="protein sequence ID" value="CDW86378.1"/>
    <property type="molecule type" value="Genomic_DNA"/>
</dbReference>
<dbReference type="Gene3D" id="3.30.40.10">
    <property type="entry name" value="Zinc/RING finger domain, C3HC4 (zinc finger)"/>
    <property type="match status" value="1"/>
</dbReference>
<evidence type="ECO:0000256" key="4">
    <source>
        <dbReference type="ARBA" id="ARBA00022723"/>
    </source>
</evidence>
<dbReference type="CDD" id="cd16495">
    <property type="entry name" value="RING_CH-C4HC3_MARCH"/>
    <property type="match status" value="1"/>
</dbReference>
<organism evidence="13 14">
    <name type="scientific">Stylonychia lemnae</name>
    <name type="common">Ciliate</name>
    <dbReference type="NCBI Taxonomy" id="5949"/>
    <lineage>
        <taxon>Eukaryota</taxon>
        <taxon>Sar</taxon>
        <taxon>Alveolata</taxon>
        <taxon>Ciliophora</taxon>
        <taxon>Intramacronucleata</taxon>
        <taxon>Spirotrichea</taxon>
        <taxon>Stichotrichia</taxon>
        <taxon>Sporadotrichida</taxon>
        <taxon>Oxytrichidae</taxon>
        <taxon>Stylonychinae</taxon>
        <taxon>Stylonychia</taxon>
    </lineage>
</organism>
<dbReference type="OrthoDB" id="305026at2759"/>
<keyword evidence="3 11" id="KW-0812">Transmembrane</keyword>
<dbReference type="Pfam" id="PF12906">
    <property type="entry name" value="RINGv"/>
    <property type="match status" value="1"/>
</dbReference>
<proteinExistence type="predicted"/>
<dbReference type="GO" id="GO:0016020">
    <property type="term" value="C:membrane"/>
    <property type="evidence" value="ECO:0007669"/>
    <property type="project" value="UniProtKB-SubCell"/>
</dbReference>
<dbReference type="AlphaFoldDB" id="A0A078B025"/>
<dbReference type="PROSITE" id="PS51292">
    <property type="entry name" value="ZF_RING_CH"/>
    <property type="match status" value="1"/>
</dbReference>
<sequence length="252" mass="29879">MEDSFASDQLENNNEAQSNNADQSNYQSLQRQSTQSQNNHVPIRKLSSMNLKECRICFLTNNQEDILNNPCQCKGSMSFVHEQCLVKWITQQNIRICELCKSPFNMLEEYIGFKQLIKNNFQYLISDKRRILKLGIYLLYLYLFGKRLILIFQYFKNFLKYYLKIIFNHTKAKLRQSKIDANQLTRLQKLKLAFYKFLGFLKFIYSLFIAVQLGYLGWNESQRIQGLIKFVINNSKMIRIKSGQAQNINQQQ</sequence>